<dbReference type="CDD" id="cd01894">
    <property type="entry name" value="EngA1"/>
    <property type="match status" value="1"/>
</dbReference>
<proteinExistence type="inferred from homology"/>
<dbReference type="InterPro" id="IPR032859">
    <property type="entry name" value="KH_dom-like"/>
</dbReference>
<dbReference type="PRINTS" id="PR00326">
    <property type="entry name" value="GTP1OBG"/>
</dbReference>
<evidence type="ECO:0000256" key="1">
    <source>
        <dbReference type="ARBA" id="ARBA00008279"/>
    </source>
</evidence>
<dbReference type="InterPro" id="IPR027417">
    <property type="entry name" value="P-loop_NTPase"/>
</dbReference>
<dbReference type="InterPro" id="IPR016484">
    <property type="entry name" value="GTPase_Der"/>
</dbReference>
<dbReference type="FunFam" id="3.40.50.300:FF:000494">
    <property type="entry name" value="tRNA modification GTPase MnmE"/>
    <property type="match status" value="1"/>
</dbReference>
<dbReference type="InterPro" id="IPR005225">
    <property type="entry name" value="Small_GTP-bd"/>
</dbReference>
<dbReference type="Pfam" id="PF14714">
    <property type="entry name" value="KH_dom-like"/>
    <property type="match status" value="1"/>
</dbReference>
<dbReference type="HAMAP" id="MF_00195">
    <property type="entry name" value="GTPase_Der"/>
    <property type="match status" value="1"/>
</dbReference>
<feature type="binding site" evidence="8">
    <location>
        <begin position="356"/>
        <end position="359"/>
    </location>
    <ligand>
        <name>GTP</name>
        <dbReference type="ChEBI" id="CHEBI:37565"/>
        <label>2</label>
    </ligand>
</feature>
<dbReference type="PROSITE" id="PS51712">
    <property type="entry name" value="G_ENGA"/>
    <property type="match status" value="1"/>
</dbReference>
<dbReference type="PIRSF" id="PIRSF006485">
    <property type="entry name" value="GTP-binding_EngA"/>
    <property type="match status" value="1"/>
</dbReference>
<sequence>MSKNRRIDTYRDDRNETGDADTVVHTDTATDTGIRMETDPTTPEGSEGAFDYRKKYENTPLVVIAGRPNVGKSTLFNRFLRKRRAITDPTPGVTRDPIEAQAIINGLPVRLMDTGGFKLTRSGDKNDDMMDELVVEKTQDALRRADKILLLLEASAPTAEDEEFIRFLRPYWDKLITAVNKTEGGRGEAEAYNYLSFGFPSLLCISAEHGDNITPLAEEITKGLDFSRVCEAPADTAIRIALIGKPNTGKSTLSNYLTKTSASIVSDIAGTTRDVVEGEFFYKGRQFIIQDTAGIRRKTKVKEDIEYYSVVRAMKSLENADIVFHLIDAEEGLTEQDKKIIVQATKRGLGVIFVLNKWDLVKGEKKFRDAEQYIKIMFGKMEYAPIVPVSAQKGSGIPDLLNTALELFDQLTKKVETSALNLALKDWLEAVPPPHGQHNSFTLKYMLQTSVRPVEFLIFANKPDLVSESYLRYISNRIRKDLGFTSIPFIVRVKGSRVKWEERVKP</sequence>
<feature type="binding site" evidence="8">
    <location>
        <begin position="244"/>
        <end position="251"/>
    </location>
    <ligand>
        <name>GTP</name>
        <dbReference type="ChEBI" id="CHEBI:37565"/>
        <label>2</label>
    </ligand>
</feature>
<dbReference type="OrthoDB" id="9805918at2"/>
<dbReference type="Gene3D" id="3.30.300.20">
    <property type="match status" value="1"/>
</dbReference>
<evidence type="ECO:0000256" key="7">
    <source>
        <dbReference type="ARBA" id="ARBA00032345"/>
    </source>
</evidence>
<comment type="function">
    <text evidence="8 10">GTPase that plays an essential role in the late steps of ribosome biogenesis.</text>
</comment>
<keyword evidence="3 8" id="KW-0690">Ribosome biogenesis</keyword>
<evidence type="ECO:0000256" key="2">
    <source>
        <dbReference type="ARBA" id="ARBA00020953"/>
    </source>
</evidence>
<dbReference type="RefSeq" id="WP_006188695.1">
    <property type="nucleotide sequence ID" value="NZ_ACYH01000032.1"/>
</dbReference>
<comment type="subunit">
    <text evidence="8">Associates with the 50S ribosomal subunit.</text>
</comment>
<reference evidence="13 14" key="1">
    <citation type="submission" date="2009-07" db="EMBL/GenBank/DDBJ databases">
        <authorList>
            <person name="Madupu R."/>
            <person name="Sebastian Y."/>
            <person name="Durkin A.S."/>
            <person name="Torralba M."/>
            <person name="Methe B."/>
            <person name="Sutton G.G."/>
            <person name="Strausberg R.L."/>
            <person name="Nelson K.E."/>
        </authorList>
    </citation>
    <scope>NUCLEOTIDE SEQUENCE [LARGE SCALE GENOMIC DNA]</scope>
    <source>
        <strain evidence="13 14">ATCC 35580</strain>
    </source>
</reference>
<dbReference type="InterPro" id="IPR015946">
    <property type="entry name" value="KH_dom-like_a/b"/>
</dbReference>
<evidence type="ECO:0000256" key="3">
    <source>
        <dbReference type="ARBA" id="ARBA00022517"/>
    </source>
</evidence>
<dbReference type="GO" id="GO:0043022">
    <property type="term" value="F:ribosome binding"/>
    <property type="evidence" value="ECO:0007669"/>
    <property type="project" value="TreeGrafter"/>
</dbReference>
<feature type="binding site" evidence="8">
    <location>
        <begin position="66"/>
        <end position="73"/>
    </location>
    <ligand>
        <name>GTP</name>
        <dbReference type="ChEBI" id="CHEBI:37565"/>
        <label>1</label>
    </ligand>
</feature>
<evidence type="ECO:0000256" key="9">
    <source>
        <dbReference type="PROSITE-ProRule" id="PRU01049"/>
    </source>
</evidence>
<evidence type="ECO:0000313" key="13">
    <source>
        <dbReference type="EMBL" id="EEV20522.1"/>
    </source>
</evidence>
<evidence type="ECO:0000256" key="11">
    <source>
        <dbReference type="SAM" id="MobiDB-lite"/>
    </source>
</evidence>
<keyword evidence="4 10" id="KW-0677">Repeat</keyword>
<evidence type="ECO:0000256" key="5">
    <source>
        <dbReference type="ARBA" id="ARBA00022741"/>
    </source>
</evidence>
<feature type="region of interest" description="Disordered" evidence="11">
    <location>
        <begin position="1"/>
        <end position="20"/>
    </location>
</feature>
<accession>C8PQ40</accession>
<comment type="similarity">
    <text evidence="1 8 9 10">Belongs to the TRAFAC class TrmE-Era-EngA-EngB-Septin-like GTPase superfamily. EngA (Der) GTPase family.</text>
</comment>
<feature type="domain" description="EngA-type G" evidence="12">
    <location>
        <begin position="238"/>
        <end position="412"/>
    </location>
</feature>
<keyword evidence="6 8" id="KW-0342">GTP-binding</keyword>
<dbReference type="Pfam" id="PF01926">
    <property type="entry name" value="MMR_HSR1"/>
    <property type="match status" value="2"/>
</dbReference>
<feature type="binding site" evidence="8">
    <location>
        <begin position="180"/>
        <end position="183"/>
    </location>
    <ligand>
        <name>GTP</name>
        <dbReference type="ChEBI" id="CHEBI:37565"/>
        <label>1</label>
    </ligand>
</feature>
<dbReference type="AlphaFoldDB" id="C8PQ40"/>
<evidence type="ECO:0000259" key="12">
    <source>
        <dbReference type="PROSITE" id="PS51712"/>
    </source>
</evidence>
<evidence type="ECO:0000256" key="10">
    <source>
        <dbReference type="RuleBase" id="RU004481"/>
    </source>
</evidence>
<feature type="binding site" evidence="8">
    <location>
        <begin position="291"/>
        <end position="295"/>
    </location>
    <ligand>
        <name>GTP</name>
        <dbReference type="ChEBI" id="CHEBI:37565"/>
        <label>2</label>
    </ligand>
</feature>
<dbReference type="NCBIfam" id="TIGR03594">
    <property type="entry name" value="GTPase_EngA"/>
    <property type="match status" value="1"/>
</dbReference>
<feature type="compositionally biased region" description="Basic and acidic residues" evidence="11">
    <location>
        <begin position="1"/>
        <end position="17"/>
    </location>
</feature>
<organism evidence="13 14">
    <name type="scientific">Treponema vincentii ATCC 35580</name>
    <dbReference type="NCBI Taxonomy" id="596324"/>
    <lineage>
        <taxon>Bacteria</taxon>
        <taxon>Pseudomonadati</taxon>
        <taxon>Spirochaetota</taxon>
        <taxon>Spirochaetia</taxon>
        <taxon>Spirochaetales</taxon>
        <taxon>Treponemataceae</taxon>
        <taxon>Treponema</taxon>
    </lineage>
</organism>
<dbReference type="InterPro" id="IPR006073">
    <property type="entry name" value="GTP-bd"/>
</dbReference>
<dbReference type="InterPro" id="IPR031166">
    <property type="entry name" value="G_ENGA"/>
</dbReference>
<evidence type="ECO:0000256" key="4">
    <source>
        <dbReference type="ARBA" id="ARBA00022737"/>
    </source>
</evidence>
<evidence type="ECO:0000313" key="14">
    <source>
        <dbReference type="Proteomes" id="UP000004509"/>
    </source>
</evidence>
<dbReference type="PANTHER" id="PTHR43834:SF6">
    <property type="entry name" value="GTPASE DER"/>
    <property type="match status" value="1"/>
</dbReference>
<evidence type="ECO:0000256" key="6">
    <source>
        <dbReference type="ARBA" id="ARBA00023134"/>
    </source>
</evidence>
<dbReference type="Gene3D" id="3.40.50.300">
    <property type="entry name" value="P-loop containing nucleotide triphosphate hydrolases"/>
    <property type="match status" value="2"/>
</dbReference>
<protein>
    <recommendedName>
        <fullName evidence="2 8">GTPase Der</fullName>
    </recommendedName>
    <alternativeName>
        <fullName evidence="7 8">GTP-binding protein EngA</fullName>
    </alternativeName>
</protein>
<dbReference type="GO" id="GO:0005525">
    <property type="term" value="F:GTP binding"/>
    <property type="evidence" value="ECO:0007669"/>
    <property type="project" value="UniProtKB-UniRule"/>
</dbReference>
<evidence type="ECO:0000256" key="8">
    <source>
        <dbReference type="HAMAP-Rule" id="MF_00195"/>
    </source>
</evidence>
<dbReference type="GO" id="GO:0042254">
    <property type="term" value="P:ribosome biogenesis"/>
    <property type="evidence" value="ECO:0007669"/>
    <property type="project" value="UniProtKB-KW"/>
</dbReference>
<name>C8PQ40_9SPIR</name>
<dbReference type="STRING" id="596324.TREVI0001_0345"/>
<gene>
    <name evidence="8 13" type="primary">der</name>
    <name evidence="13" type="ORF">TREVI0001_0345</name>
</gene>
<dbReference type="eggNOG" id="COG1160">
    <property type="taxonomic scope" value="Bacteria"/>
</dbReference>
<dbReference type="PANTHER" id="PTHR43834">
    <property type="entry name" value="GTPASE DER"/>
    <property type="match status" value="1"/>
</dbReference>
<dbReference type="SUPFAM" id="SSF52540">
    <property type="entry name" value="P-loop containing nucleoside triphosphate hydrolases"/>
    <property type="match status" value="2"/>
</dbReference>
<feature type="binding site" evidence="8">
    <location>
        <begin position="113"/>
        <end position="117"/>
    </location>
    <ligand>
        <name>GTP</name>
        <dbReference type="ChEBI" id="CHEBI:37565"/>
        <label>1</label>
    </ligand>
</feature>
<dbReference type="EMBL" id="ACYH01000032">
    <property type="protein sequence ID" value="EEV20522.1"/>
    <property type="molecule type" value="Genomic_DNA"/>
</dbReference>
<comment type="caution">
    <text evidence="13">The sequence shown here is derived from an EMBL/GenBank/DDBJ whole genome shotgun (WGS) entry which is preliminary data.</text>
</comment>
<dbReference type="CDD" id="cd01895">
    <property type="entry name" value="EngA2"/>
    <property type="match status" value="1"/>
</dbReference>
<dbReference type="Proteomes" id="UP000004509">
    <property type="component" value="Unassembled WGS sequence"/>
</dbReference>
<keyword evidence="5 8" id="KW-0547">Nucleotide-binding</keyword>
<dbReference type="NCBIfam" id="TIGR00231">
    <property type="entry name" value="small_GTP"/>
    <property type="match status" value="2"/>
</dbReference>